<keyword evidence="2" id="KW-0201">Cytochrome c-type biogenesis</keyword>
<gene>
    <name evidence="6" type="ORF">MSZNOR_0514</name>
</gene>
<dbReference type="SUPFAM" id="SSF52833">
    <property type="entry name" value="Thioredoxin-like"/>
    <property type="match status" value="1"/>
</dbReference>
<dbReference type="PROSITE" id="PS51352">
    <property type="entry name" value="THIOREDOXIN_2"/>
    <property type="match status" value="1"/>
</dbReference>
<protein>
    <submittedName>
        <fullName evidence="6">Cytochrome c biogenesis protein CcmG, thiol:disulfide interchange protein DsbE</fullName>
    </submittedName>
</protein>
<evidence type="ECO:0000256" key="4">
    <source>
        <dbReference type="ARBA" id="ARBA00023284"/>
    </source>
</evidence>
<keyword evidence="4" id="KW-0676">Redox-active center</keyword>
<dbReference type="Pfam" id="PF00578">
    <property type="entry name" value="AhpC-TSA"/>
    <property type="match status" value="1"/>
</dbReference>
<dbReference type="InterPro" id="IPR000866">
    <property type="entry name" value="AhpC/TSA"/>
</dbReference>
<evidence type="ECO:0000259" key="5">
    <source>
        <dbReference type="PROSITE" id="PS51352"/>
    </source>
</evidence>
<evidence type="ECO:0000256" key="1">
    <source>
        <dbReference type="ARBA" id="ARBA00004196"/>
    </source>
</evidence>
<dbReference type="InterPro" id="IPR013766">
    <property type="entry name" value="Thioredoxin_domain"/>
</dbReference>
<evidence type="ECO:0000256" key="2">
    <source>
        <dbReference type="ARBA" id="ARBA00022748"/>
    </source>
</evidence>
<feature type="domain" description="Thioredoxin" evidence="5">
    <location>
        <begin position="24"/>
        <end position="164"/>
    </location>
</feature>
<proteinExistence type="predicted"/>
<evidence type="ECO:0000313" key="7">
    <source>
        <dbReference type="Proteomes" id="UP001162030"/>
    </source>
</evidence>
<sequence length="166" mass="18681">MNRVSIWLLAFAALILAGLGLYRWGGERSVPDAEFVTIKGEHIRLRELRGHPVLVTFWASDCRACIEELPDLAELYREFSGRGLKLISVAMAYDLPSRVVSMAEANKLPYPVALDPLGRLAETFGQVRLVPNSFLIGPDGHIVMHQLGRIDVRNFREKVERLLEEA</sequence>
<comment type="subcellular location">
    <subcellularLocation>
        <location evidence="1">Cell envelope</location>
    </subcellularLocation>
</comment>
<dbReference type="InterPro" id="IPR036249">
    <property type="entry name" value="Thioredoxin-like_sf"/>
</dbReference>
<dbReference type="PANTHER" id="PTHR42852">
    <property type="entry name" value="THIOL:DISULFIDE INTERCHANGE PROTEIN DSBE"/>
    <property type="match status" value="1"/>
</dbReference>
<evidence type="ECO:0000256" key="3">
    <source>
        <dbReference type="ARBA" id="ARBA00023157"/>
    </source>
</evidence>
<name>A0ABM9HX56_9GAMM</name>
<evidence type="ECO:0000313" key="6">
    <source>
        <dbReference type="EMBL" id="CAI8743554.1"/>
    </source>
</evidence>
<dbReference type="InterPro" id="IPR050553">
    <property type="entry name" value="Thioredoxin_ResA/DsbE_sf"/>
</dbReference>
<dbReference type="Gene3D" id="3.40.30.10">
    <property type="entry name" value="Glutaredoxin"/>
    <property type="match status" value="1"/>
</dbReference>
<accession>A0ABM9HX56</accession>
<dbReference type="CDD" id="cd02966">
    <property type="entry name" value="TlpA_like_family"/>
    <property type="match status" value="1"/>
</dbReference>
<keyword evidence="3" id="KW-1015">Disulfide bond</keyword>
<dbReference type="Proteomes" id="UP001162030">
    <property type="component" value="Chromosome"/>
</dbReference>
<organism evidence="6 7">
    <name type="scientific">Methylocaldum szegediense</name>
    <dbReference type="NCBI Taxonomy" id="73780"/>
    <lineage>
        <taxon>Bacteria</taxon>
        <taxon>Pseudomonadati</taxon>
        <taxon>Pseudomonadota</taxon>
        <taxon>Gammaproteobacteria</taxon>
        <taxon>Methylococcales</taxon>
        <taxon>Methylococcaceae</taxon>
        <taxon>Methylocaldum</taxon>
    </lineage>
</organism>
<dbReference type="EMBL" id="OX458333">
    <property type="protein sequence ID" value="CAI8743554.1"/>
    <property type="molecule type" value="Genomic_DNA"/>
</dbReference>
<dbReference type="PANTHER" id="PTHR42852:SF6">
    <property type="entry name" value="THIOL:DISULFIDE INTERCHANGE PROTEIN DSBE"/>
    <property type="match status" value="1"/>
</dbReference>
<dbReference type="RefSeq" id="WP_317963655.1">
    <property type="nucleotide sequence ID" value="NZ_OX458333.1"/>
</dbReference>
<reference evidence="6 7" key="1">
    <citation type="submission" date="2023-03" db="EMBL/GenBank/DDBJ databases">
        <authorList>
            <person name="Pearce D."/>
        </authorList>
    </citation>
    <scope>NUCLEOTIDE SEQUENCE [LARGE SCALE GENOMIC DNA]</scope>
    <source>
        <strain evidence="6">Msz</strain>
    </source>
</reference>
<keyword evidence="7" id="KW-1185">Reference proteome</keyword>